<sequence length="216" mass="23764">MKRAFSALFTALPFACITGLAQAHPHVFVDTGFILHLDEANQITGIEVTWAYDDFYSLLIFEDMLLDSDFDGALTDAELNQLQGFDLNWDEDFLGDVYLSDQETPIALGRPEHRATVVKDGRIATRHYRALSAPMPAANAKLQAYDPTYYTAYTTSLGVKFVGGSCAASVTPPNLDQAYTLVEELLYSLPTDQAEEAYPEVGQSFADTIKITCPAT</sequence>
<dbReference type="InterPro" id="IPR010412">
    <property type="entry name" value="DUF1007"/>
</dbReference>
<gene>
    <name evidence="2" type="ORF">SAMN04488118_102299</name>
</gene>
<accession>A0A1G5PYM0</accession>
<reference evidence="2 3" key="1">
    <citation type="submission" date="2016-10" db="EMBL/GenBank/DDBJ databases">
        <authorList>
            <person name="de Groot N.N."/>
        </authorList>
    </citation>
    <scope>NUCLEOTIDE SEQUENCE [LARGE SCALE GENOMIC DNA]</scope>
    <source>
        <strain evidence="2 3">U95</strain>
    </source>
</reference>
<dbReference type="STRING" id="1156985.SAMN04488118_102299"/>
<dbReference type="OrthoDB" id="1679673at2"/>
<protein>
    <submittedName>
        <fullName evidence="2">ABC-type uncharacterized transport system, substrate-binding protein</fullName>
    </submittedName>
</protein>
<organism evidence="2 3">
    <name type="scientific">Epibacterium ulvae</name>
    <dbReference type="NCBI Taxonomy" id="1156985"/>
    <lineage>
        <taxon>Bacteria</taxon>
        <taxon>Pseudomonadati</taxon>
        <taxon>Pseudomonadota</taxon>
        <taxon>Alphaproteobacteria</taxon>
        <taxon>Rhodobacterales</taxon>
        <taxon>Roseobacteraceae</taxon>
        <taxon>Epibacterium</taxon>
    </lineage>
</organism>
<dbReference type="Pfam" id="PF06226">
    <property type="entry name" value="DUF1007"/>
    <property type="match status" value="1"/>
</dbReference>
<evidence type="ECO:0000256" key="1">
    <source>
        <dbReference type="SAM" id="SignalP"/>
    </source>
</evidence>
<dbReference type="Proteomes" id="UP000198767">
    <property type="component" value="Unassembled WGS sequence"/>
</dbReference>
<keyword evidence="3" id="KW-1185">Reference proteome</keyword>
<evidence type="ECO:0000313" key="2">
    <source>
        <dbReference type="EMBL" id="SCZ54482.1"/>
    </source>
</evidence>
<keyword evidence="1" id="KW-0732">Signal</keyword>
<feature type="signal peptide" evidence="1">
    <location>
        <begin position="1"/>
        <end position="23"/>
    </location>
</feature>
<dbReference type="AlphaFoldDB" id="A0A1G5PYM0"/>
<proteinExistence type="predicted"/>
<evidence type="ECO:0000313" key="3">
    <source>
        <dbReference type="Proteomes" id="UP000198767"/>
    </source>
</evidence>
<dbReference type="EMBL" id="FMWG01000002">
    <property type="protein sequence ID" value="SCZ54482.1"/>
    <property type="molecule type" value="Genomic_DNA"/>
</dbReference>
<dbReference type="RefSeq" id="WP_090216542.1">
    <property type="nucleotide sequence ID" value="NZ_FMWG01000002.1"/>
</dbReference>
<feature type="chain" id="PRO_5011654581" evidence="1">
    <location>
        <begin position="24"/>
        <end position="216"/>
    </location>
</feature>
<name>A0A1G5PYM0_9RHOB</name>